<protein>
    <submittedName>
        <fullName evidence="1">Uncharacterized protein</fullName>
    </submittedName>
</protein>
<gene>
    <name evidence="1" type="ORF">DVR12_01310</name>
</gene>
<dbReference type="Proteomes" id="UP000260644">
    <property type="component" value="Unassembled WGS sequence"/>
</dbReference>
<organism evidence="1 2">
    <name type="scientific">Chitinophaga silvatica</name>
    <dbReference type="NCBI Taxonomy" id="2282649"/>
    <lineage>
        <taxon>Bacteria</taxon>
        <taxon>Pseudomonadati</taxon>
        <taxon>Bacteroidota</taxon>
        <taxon>Chitinophagia</taxon>
        <taxon>Chitinophagales</taxon>
        <taxon>Chitinophagaceae</taxon>
        <taxon>Chitinophaga</taxon>
    </lineage>
</organism>
<comment type="caution">
    <text evidence="1">The sequence shown here is derived from an EMBL/GenBank/DDBJ whole genome shotgun (WGS) entry which is preliminary data.</text>
</comment>
<evidence type="ECO:0000313" key="2">
    <source>
        <dbReference type="Proteomes" id="UP000260644"/>
    </source>
</evidence>
<accession>A0A3E1YGF7</accession>
<dbReference type="OrthoDB" id="956078at2"/>
<reference evidence="1 2" key="1">
    <citation type="submission" date="2018-07" db="EMBL/GenBank/DDBJ databases">
        <title>Chitinophaga K2CV101002-2 sp. nov., isolated from a monsoon evergreen broad-leaved forest soil.</title>
        <authorList>
            <person name="Lv Y."/>
        </authorList>
    </citation>
    <scope>NUCLEOTIDE SEQUENCE [LARGE SCALE GENOMIC DNA]</scope>
    <source>
        <strain evidence="1 2">GDMCC 1.1288</strain>
    </source>
</reference>
<proteinExistence type="predicted"/>
<dbReference type="EMBL" id="QPMM01000001">
    <property type="protein sequence ID" value="RFS26456.1"/>
    <property type="molecule type" value="Genomic_DNA"/>
</dbReference>
<dbReference type="AlphaFoldDB" id="A0A3E1YGF7"/>
<evidence type="ECO:0000313" key="1">
    <source>
        <dbReference type="EMBL" id="RFS26456.1"/>
    </source>
</evidence>
<sequence>MFVNEVQTGNLIEVEVVEIEEKDFEFLSEKDSQFKVFVWKEYKGKEVYKLRLKDSKAILGLMHIVDHLNPNIDAIEIKLLEVRNDNIGKSKKYDFITGCLIAFACRMSFIREHNGFLFLIPKTSLIKHYSQNYGLEYIPPFGPNKTGIMIVNEKLAYRLIKQFLNE</sequence>
<dbReference type="RefSeq" id="WP_116973647.1">
    <property type="nucleotide sequence ID" value="NZ_QPMM01000001.1"/>
</dbReference>
<keyword evidence="2" id="KW-1185">Reference proteome</keyword>
<name>A0A3E1YGF7_9BACT</name>